<dbReference type="Proteomes" id="UP000315344">
    <property type="component" value="Unassembled WGS sequence"/>
</dbReference>
<accession>A0A533IDC3</accession>
<feature type="domain" description="IraD/Gp25-like" evidence="2">
    <location>
        <begin position="77"/>
        <end position="179"/>
    </location>
</feature>
<feature type="region of interest" description="Disordered" evidence="1">
    <location>
        <begin position="42"/>
        <end position="61"/>
    </location>
</feature>
<comment type="caution">
    <text evidence="3">The sequence shown here is derived from an EMBL/GenBank/DDBJ whole genome shotgun (WGS) entry which is preliminary data.</text>
</comment>
<dbReference type="PANTHER" id="PTHR38595:SF1">
    <property type="entry name" value="TYPE VI SECRETION SYSTEM COMPONENT TSSE1"/>
    <property type="match status" value="1"/>
</dbReference>
<evidence type="ECO:0000313" key="3">
    <source>
        <dbReference type="EMBL" id="TKW68761.1"/>
    </source>
</evidence>
<evidence type="ECO:0000259" key="2">
    <source>
        <dbReference type="Pfam" id="PF04965"/>
    </source>
</evidence>
<dbReference type="NCBIfam" id="TIGR03357">
    <property type="entry name" value="VI_zyme"/>
    <property type="match status" value="1"/>
</dbReference>
<evidence type="ECO:0000313" key="4">
    <source>
        <dbReference type="Proteomes" id="UP000315344"/>
    </source>
</evidence>
<dbReference type="PANTHER" id="PTHR38595">
    <property type="entry name" value="CYTOPLASMIC PROTEIN-RELATED"/>
    <property type="match status" value="1"/>
</dbReference>
<organism evidence="3 4">
    <name type="scientific">Paracoccus denitrificans</name>
    <dbReference type="NCBI Taxonomy" id="266"/>
    <lineage>
        <taxon>Bacteria</taxon>
        <taxon>Pseudomonadati</taxon>
        <taxon>Pseudomonadota</taxon>
        <taxon>Alphaproteobacteria</taxon>
        <taxon>Rhodobacterales</taxon>
        <taxon>Paracoccaceae</taxon>
        <taxon>Paracoccus</taxon>
    </lineage>
</organism>
<sequence>MHPDQITDSADYDVQRYRKITNDDPTRSGLREMSLMHVFRDSAARRDSRDPDQHYSDGERDLTLRSQKRRDGTDEAALRRNIAMDVASLMNTIRLDCCADLADSPRVARSVVNFGFQDMDTLWRDHTNPSDMAAAIRRTLINNEPRLRPGSIEVRVDEGGPGVDQRLQFEIVAEMISNPSDIPLQFYAEIDPGAGKIALKRMQGES</sequence>
<gene>
    <name evidence="3" type="primary">tssE</name>
    <name evidence="3" type="ORF">DI616_01860</name>
</gene>
<dbReference type="EMBL" id="VAFL01000001">
    <property type="protein sequence ID" value="TKW68761.1"/>
    <property type="molecule type" value="Genomic_DNA"/>
</dbReference>
<dbReference type="InterPro" id="IPR053176">
    <property type="entry name" value="T6SS_TssE1-like"/>
</dbReference>
<evidence type="ECO:0000256" key="1">
    <source>
        <dbReference type="SAM" id="MobiDB-lite"/>
    </source>
</evidence>
<reference evidence="3 4" key="1">
    <citation type="journal article" date="2017" name="Nat. Commun.">
        <title>In situ click chemistry generation of cyclooxygenase-2 inhibitors.</title>
        <authorList>
            <person name="Bhardwaj A."/>
            <person name="Kaur J."/>
            <person name="Wuest M."/>
            <person name="Wuest F."/>
        </authorList>
    </citation>
    <scope>NUCLEOTIDE SEQUENCE [LARGE SCALE GENOMIC DNA]</scope>
    <source>
        <strain evidence="3">S2_012_000_R3_94</strain>
    </source>
</reference>
<name>A0A533IDC3_PARDE</name>
<dbReference type="InterPro" id="IPR007048">
    <property type="entry name" value="IraD/Gp25-like"/>
</dbReference>
<proteinExistence type="predicted"/>
<dbReference type="InterPro" id="IPR017737">
    <property type="entry name" value="TssE1-like"/>
</dbReference>
<protein>
    <submittedName>
        <fullName evidence="3">Type VI secretion system baseplate subunit TssE</fullName>
    </submittedName>
</protein>
<dbReference type="Pfam" id="PF04965">
    <property type="entry name" value="GPW_gp25"/>
    <property type="match status" value="1"/>
</dbReference>
<dbReference type="SUPFAM" id="SSF160719">
    <property type="entry name" value="gpW/gp25-like"/>
    <property type="match status" value="1"/>
</dbReference>
<dbReference type="AlphaFoldDB" id="A0A533IDC3"/>